<dbReference type="EMBL" id="FWXD01000019">
    <property type="protein sequence ID" value="SMC27928.1"/>
    <property type="molecule type" value="Genomic_DNA"/>
</dbReference>
<accession>A0A1W1XWN8</accession>
<dbReference type="RefSeq" id="WP_084091709.1">
    <property type="nucleotide sequence ID" value="NZ_FWXD01000019.1"/>
</dbReference>
<reference evidence="2 3" key="1">
    <citation type="submission" date="2017-04" db="EMBL/GenBank/DDBJ databases">
        <authorList>
            <person name="Afonso C.L."/>
            <person name="Miller P.J."/>
            <person name="Scott M.A."/>
            <person name="Spackman E."/>
            <person name="Goraichik I."/>
            <person name="Dimitrov K.M."/>
            <person name="Suarez D.L."/>
            <person name="Swayne D.E."/>
        </authorList>
    </citation>
    <scope>NUCLEOTIDE SEQUENCE [LARGE SCALE GENOMIC DNA]</scope>
    <source>
        <strain evidence="2 3">DSM 23236</strain>
    </source>
</reference>
<gene>
    <name evidence="2" type="ORF">SAMN02745857_03034</name>
</gene>
<feature type="signal peptide" evidence="1">
    <location>
        <begin position="1"/>
        <end position="25"/>
    </location>
</feature>
<sequence length="131" mass="14342">MKPCRYALLILLFTLLLGCDFQKEADAKFGDQNFKTAIALIELHKVRYGHYPEQLSDIKYAGDWDGIGTSSVEYKRIGNGYELNITRGWVGAPTLSYPPDFWQGLGIVATNVGGLTKRQAASAASAAQAAR</sequence>
<name>A0A1W1XWN8_9NEIS</name>
<feature type="chain" id="PRO_5012980946" evidence="1">
    <location>
        <begin position="26"/>
        <end position="131"/>
    </location>
</feature>
<evidence type="ECO:0000313" key="2">
    <source>
        <dbReference type="EMBL" id="SMC27928.1"/>
    </source>
</evidence>
<organism evidence="2 3">
    <name type="scientific">Andreprevotia lacus DSM 23236</name>
    <dbReference type="NCBI Taxonomy" id="1121001"/>
    <lineage>
        <taxon>Bacteria</taxon>
        <taxon>Pseudomonadati</taxon>
        <taxon>Pseudomonadota</taxon>
        <taxon>Betaproteobacteria</taxon>
        <taxon>Neisseriales</taxon>
        <taxon>Chitinibacteraceae</taxon>
        <taxon>Andreprevotia</taxon>
    </lineage>
</organism>
<keyword evidence="3" id="KW-1185">Reference proteome</keyword>
<keyword evidence="1" id="KW-0732">Signal</keyword>
<evidence type="ECO:0000313" key="3">
    <source>
        <dbReference type="Proteomes" id="UP000192761"/>
    </source>
</evidence>
<proteinExistence type="predicted"/>
<dbReference type="AlphaFoldDB" id="A0A1W1XWN8"/>
<dbReference type="OrthoDB" id="5953893at2"/>
<dbReference type="PROSITE" id="PS51257">
    <property type="entry name" value="PROKAR_LIPOPROTEIN"/>
    <property type="match status" value="1"/>
</dbReference>
<protein>
    <submittedName>
        <fullName evidence="2">Uncharacterized protein</fullName>
    </submittedName>
</protein>
<dbReference type="STRING" id="1121001.SAMN02745857_03034"/>
<dbReference type="Proteomes" id="UP000192761">
    <property type="component" value="Unassembled WGS sequence"/>
</dbReference>
<evidence type="ECO:0000256" key="1">
    <source>
        <dbReference type="SAM" id="SignalP"/>
    </source>
</evidence>